<proteinExistence type="predicted"/>
<name>A0A388LDD9_CHABU</name>
<dbReference type="Proteomes" id="UP000265515">
    <property type="component" value="Unassembled WGS sequence"/>
</dbReference>
<organism evidence="1 2">
    <name type="scientific">Chara braunii</name>
    <name type="common">Braun's stonewort</name>
    <dbReference type="NCBI Taxonomy" id="69332"/>
    <lineage>
        <taxon>Eukaryota</taxon>
        <taxon>Viridiplantae</taxon>
        <taxon>Streptophyta</taxon>
        <taxon>Charophyceae</taxon>
        <taxon>Charales</taxon>
        <taxon>Characeae</taxon>
        <taxon>Chara</taxon>
    </lineage>
</organism>
<dbReference type="EMBL" id="BFEA01000343">
    <property type="protein sequence ID" value="GBG80318.1"/>
    <property type="molecule type" value="Genomic_DNA"/>
</dbReference>
<keyword evidence="2" id="KW-1185">Reference proteome</keyword>
<evidence type="ECO:0000313" key="2">
    <source>
        <dbReference type="Proteomes" id="UP000265515"/>
    </source>
</evidence>
<evidence type="ECO:0000313" key="1">
    <source>
        <dbReference type="EMBL" id="GBG80318.1"/>
    </source>
</evidence>
<gene>
    <name evidence="1" type="ORF">CBR_g30686</name>
</gene>
<sequence length="170" mass="19060">MASTSGLQQGAAEWLLTIQEGHRRFQDIVDALFTRRGDRSEADGGAPALIRWLDDMMQSMLDVIWELEEGPAPQLDEFINWRQAHTLMQHCYDIFEEGCDLCAALEAGLPAQSDMCDQMFVAGEGQPPLEEGDIQGGSEEWQLVPASPRLAAPYNRWAKRRISQSVACHR</sequence>
<comment type="caution">
    <text evidence="1">The sequence shown here is derived from an EMBL/GenBank/DDBJ whole genome shotgun (WGS) entry which is preliminary data.</text>
</comment>
<dbReference type="Gramene" id="GBG80318">
    <property type="protein sequence ID" value="GBG80318"/>
    <property type="gene ID" value="CBR_g30686"/>
</dbReference>
<protein>
    <submittedName>
        <fullName evidence="1">Uncharacterized protein</fullName>
    </submittedName>
</protein>
<reference evidence="1 2" key="1">
    <citation type="journal article" date="2018" name="Cell">
        <title>The Chara Genome: Secondary Complexity and Implications for Plant Terrestrialization.</title>
        <authorList>
            <person name="Nishiyama T."/>
            <person name="Sakayama H."/>
            <person name="Vries J.D."/>
            <person name="Buschmann H."/>
            <person name="Saint-Marcoux D."/>
            <person name="Ullrich K.K."/>
            <person name="Haas F.B."/>
            <person name="Vanderstraeten L."/>
            <person name="Becker D."/>
            <person name="Lang D."/>
            <person name="Vosolsobe S."/>
            <person name="Rombauts S."/>
            <person name="Wilhelmsson P.K.I."/>
            <person name="Janitza P."/>
            <person name="Kern R."/>
            <person name="Heyl A."/>
            <person name="Rumpler F."/>
            <person name="Villalobos L.I.A.C."/>
            <person name="Clay J.M."/>
            <person name="Skokan R."/>
            <person name="Toyoda A."/>
            <person name="Suzuki Y."/>
            <person name="Kagoshima H."/>
            <person name="Schijlen E."/>
            <person name="Tajeshwar N."/>
            <person name="Catarino B."/>
            <person name="Hetherington A.J."/>
            <person name="Saltykova A."/>
            <person name="Bonnot C."/>
            <person name="Breuninger H."/>
            <person name="Symeonidi A."/>
            <person name="Radhakrishnan G.V."/>
            <person name="Van Nieuwerburgh F."/>
            <person name="Deforce D."/>
            <person name="Chang C."/>
            <person name="Karol K.G."/>
            <person name="Hedrich R."/>
            <person name="Ulvskov P."/>
            <person name="Glockner G."/>
            <person name="Delwiche C.F."/>
            <person name="Petrasek J."/>
            <person name="Van de Peer Y."/>
            <person name="Friml J."/>
            <person name="Beilby M."/>
            <person name="Dolan L."/>
            <person name="Kohara Y."/>
            <person name="Sugano S."/>
            <person name="Fujiyama A."/>
            <person name="Delaux P.-M."/>
            <person name="Quint M."/>
            <person name="TheiBen G."/>
            <person name="Hagemann M."/>
            <person name="Harholt J."/>
            <person name="Dunand C."/>
            <person name="Zachgo S."/>
            <person name="Langdale J."/>
            <person name="Maumus F."/>
            <person name="Straeten D.V.D."/>
            <person name="Gould S.B."/>
            <person name="Rensing S.A."/>
        </authorList>
    </citation>
    <scope>NUCLEOTIDE SEQUENCE [LARGE SCALE GENOMIC DNA]</scope>
    <source>
        <strain evidence="1 2">S276</strain>
    </source>
</reference>
<dbReference type="AlphaFoldDB" id="A0A388LDD9"/>
<accession>A0A388LDD9</accession>